<keyword evidence="2" id="KW-1185">Reference proteome</keyword>
<evidence type="ECO:0000313" key="2">
    <source>
        <dbReference type="Proteomes" id="UP000005481"/>
    </source>
</evidence>
<name>G9YIF7_9FIRM</name>
<dbReference type="OrthoDB" id="1624575at2"/>
<dbReference type="RefSeq" id="WP_006790417.1">
    <property type="nucleotide sequence ID" value="NZ_JH417599.1"/>
</dbReference>
<dbReference type="EMBL" id="AGCJ01000060">
    <property type="protein sequence ID" value="EHM39760.1"/>
    <property type="molecule type" value="Genomic_DNA"/>
</dbReference>
<dbReference type="Pfam" id="PF06949">
    <property type="entry name" value="DUF1292"/>
    <property type="match status" value="1"/>
</dbReference>
<accession>G9YIF7</accession>
<comment type="caution">
    <text evidence="1">The sequence shown here is derived from an EMBL/GenBank/DDBJ whole genome shotgun (WGS) entry which is preliminary data.</text>
</comment>
<dbReference type="eggNOG" id="ENOG5033FTR">
    <property type="taxonomic scope" value="Bacteria"/>
</dbReference>
<protein>
    <submittedName>
        <fullName evidence="1">Uncharacterized protein</fullName>
    </submittedName>
</protein>
<organism evidence="1 2">
    <name type="scientific">Anaeroglobus geminatus F0357</name>
    <dbReference type="NCBI Taxonomy" id="861450"/>
    <lineage>
        <taxon>Bacteria</taxon>
        <taxon>Bacillati</taxon>
        <taxon>Bacillota</taxon>
        <taxon>Negativicutes</taxon>
        <taxon>Veillonellales</taxon>
        <taxon>Veillonellaceae</taxon>
        <taxon>Anaeroglobus</taxon>
    </lineage>
</organism>
<dbReference type="STRING" id="861450.HMPREF0080_01449"/>
<proteinExistence type="predicted"/>
<dbReference type="InterPro" id="IPR009711">
    <property type="entry name" value="UPF0473"/>
</dbReference>
<evidence type="ECO:0000313" key="1">
    <source>
        <dbReference type="EMBL" id="EHM39760.1"/>
    </source>
</evidence>
<gene>
    <name evidence="1" type="ORF">HMPREF0080_01449</name>
</gene>
<dbReference type="HOGENOM" id="CLU_146610_4_1_9"/>
<dbReference type="Proteomes" id="UP000005481">
    <property type="component" value="Unassembled WGS sequence"/>
</dbReference>
<sequence length="91" mass="10034">MADEEMLEEVQVITITDDNGEEEYYIEDVAIDFNGKTFTVLVPVGEEGDAAEDGEAIITRVDTENGETVYVAPTDEEFDGVLAKYNAMCTE</sequence>
<dbReference type="AlphaFoldDB" id="G9YIF7"/>
<reference evidence="1 2" key="1">
    <citation type="submission" date="2011-08" db="EMBL/GenBank/DDBJ databases">
        <authorList>
            <person name="Weinstock G."/>
            <person name="Sodergren E."/>
            <person name="Clifton S."/>
            <person name="Fulton L."/>
            <person name="Fulton B."/>
            <person name="Courtney L."/>
            <person name="Fronick C."/>
            <person name="Harrison M."/>
            <person name="Strong C."/>
            <person name="Farmer C."/>
            <person name="Delahaunty K."/>
            <person name="Markovic C."/>
            <person name="Hall O."/>
            <person name="Minx P."/>
            <person name="Tomlinson C."/>
            <person name="Mitreva M."/>
            <person name="Hou S."/>
            <person name="Chen J."/>
            <person name="Wollam A."/>
            <person name="Pepin K.H."/>
            <person name="Johnson M."/>
            <person name="Bhonagiri V."/>
            <person name="Zhang X."/>
            <person name="Suruliraj S."/>
            <person name="Warren W."/>
            <person name="Chinwalla A."/>
            <person name="Mardis E.R."/>
            <person name="Wilson R.K."/>
        </authorList>
    </citation>
    <scope>NUCLEOTIDE SEQUENCE [LARGE SCALE GENOMIC DNA]</scope>
    <source>
        <strain evidence="1 2">F0357</strain>
    </source>
</reference>